<sequence length="3018" mass="342111">MSDILKKYKHMANTRSDYNTINNSNFMLPTMGEMVEEDLMNDLLEQFVNNDSNNDFKDQDRLDAAYYVEQPFSIQPGYHPVEAAFVLKVRALADAKKDETWELNRYDGDTTSYLVSDIDDGDESFTFNDGMTYRSFKDYYNKMKGSSKLTIRHAGINTPEIPHLEYQAVPKAAERDRISTMTFKELKEFMNKNNTVYYMKYPVNKDKTKVVSWKDEDNIKLLKVYDGKKAVYHQILETLNEKAVASKIPNANAQYNYHKIVVTDESDYNSVVDGYTAQKTVREMIDKASEILLVVDANQLSVNKTENYNKTFNSIYYMTDAIEYLIQEWGKSYRDIPQTSYTYNAYGSDKYTRSMGVIYIRTEHKGQMEWINLNKYVACMSDYTETNPDYNSSPELQEMQNGMSEAFKLWSYNKDNIEWLDSFNKLTSKSYKERIELHKRLTGIDFTTERNCALMIGDTMMLVPPESIRNVTQVNYERLPNMRSKGTMAKQMGQNEHMLEIVLYFYGEKGINGIADTVTFPNGKQQVYYMNGLRSLIAQFKVAPYLPIENGYINDVLGIEAVTLMNMNIETVKGFPRLYKTVLTLREFNYRTFMPDLPVEDVYGETEGQLAELNPLFAKCFNWDIFRYYYQRAINAGEELAGIEKESGYASYDYNFKFYSKKNTIMPWDPCGLNGLNSSSVSFYIPDENWLEQALSLKKERDANYSSGFANVSLSLNAEEFLTDLKSLNQAIDDANKAIYSDPTVESNALQKAVSKLISQDGKGDRAIIADIPKFKWAENPDEDHGAYIRNIADTTANFSTVYLQDGTKKINKSSFQSEYIAPIADAYLDIINNSKYMTGMAVNEAIRWDRNASAYKVTWEFNIRLNAQGITDDDMLDIREVLSKASGQKMEKIFKDNLVKVNYSMWFEPCLINTFTGEITHVNDMTGKGGTKARIRLGDTGESNLSTDTFKYEDTYDTVALDSINSVLNQQGDTVGEASNNNQDEAIDFYIHDYKNPANMPFVPYVEDVLAEGMGGTLSNSFTNISLKAIEGVGPQYLGGQDTMIELNLITDDLVIVSALNNLPMMASAMAKRYKRILPAWPIKVRSALTNMLGVSEVLIDAIEVSTVEGYPGVYSIAMRLTSVDRTQRQREALRRLDVAPQGGKIDYNGHSNLAMKNYFAIEQQLAQAELYPDLDIPTIEELAKLGYRYVKYTGANRVYPDPDFYIMYNYPYTSLIIKKLVKDSISQHLISTEEKPEGEALQEFTLKDTLGAEVVGKISAYTGMSIKDIPNKENNPAATYEEILLENKTNVREKLKNNKKLTDVQKKQAEETYDLMNIMKYLTMCDVNDGWEIKPGWKATLCDEATNEAMRDANVKNVYAEEIKQKRAKALRLIDNILLQPLSMFNNLDNGLGYNPKIAVDVVNELFYNNKHGKALMELLFPGLEIKPAEVIRGSDYLGISDSVSFGKDYFKNVTPLNFLVGYTYAAGCALSGHEEYRSKSTLDKWGPNHHGYGSEGTAAIYAEDEKILMPYAVEDRIAGVSKLATRIDSAINNGTCFGAFRITKYSTPSIVSDIAERTDESIMYGGHFYDATYKDINNENTTSKKLVKAGFLDPYYNYRQDDKTQEDYKRKILLSKTSNTEAFLRIMLVHLRKLILDGLLISEMDIIANDYSKIYKKIFNGTAEIEIGYVTDTIQSNDYGKALEELGFNREEMQNLLLSIKEANERGFCARMIYPFLTAITKCSSDIYSTLKYRDYNKLNALTGYIEGGNQNAESRSTVIKFLSALSGIELTLHKEGKNESSVSASQMLANNLMKDVYIAASDDPRSYILHSFYDMLVNDKRGRLVRAFPTYYVVFVDEGRKIGSWKLHDNFYNMSSIAEIQVVKSRKIAADTCTITMNNMFNSYTREPDITTTQQYMDVYGLRDIFDSIFSPQTYFEKEKRIRLRQTIPDKVVLQPGIRIHVRMGYSGDGSKLPIVFNGKVAEVEVGDVAQIVAQGDGHELMNPLNAFGEMEVTALDQAQDAITWFKDIRGSLAGGGESPRDLLAKLLTAKHGGWKKVANNVFDGRWFNDNPFGIMHFGDPKFNNIFELGEPVQNLYEVSDESLLKGFNELYVEDTAKKTTPIINTSLQDKTMWDLLHLAANTGLEYIGAVRDFGFRSTIFLGRPNHYYAYEYALLDNKVVEKRKPFQQFHYYDSYNDIIYNSIKASEAQMKTNAVGLWQSSAMLWGREQSTVGPIYLDMNIYPEYQKSMTVDTGLLAAGNGGIDIPFIDHFTEEWNLNPNDNKVNKSTAWRVTANALKNSVKDMYQGDIGVIGDPSVKPHDRVYLYDTYEDMMGQFEVEAVIHTMSVETGFTTSIMPDVIARHDDKYEASVQSLMNSIGAVMKLTVAGSIAETLWTFTFNNKLATSIAKSKSLYGVSTRLNKLAGSISNASGMKAYLEKHPNAKNLFSSLSFNPGQADLDIRRMVSLIDELSDMTLKGSMTNNISLFATMFSKYSDIDIKAFQNAVNEALTKDTYGYNKTSVNNVNNKKDNAFKAMTEAKNSLDKQLDISKIDLQDLKHSIRNNADIMKEIKYDTSITKIFREWDALDKVNLNDPKVMKQFSQILENKAVQKAISNETLTVKGLDNLYDSFAKMFDGTNGTDTFKTFKGVKAALKCDDIIDSILMVIRGVFKFNWATILVDVAFSTITHIFTKNTQSVFTRWMQGIQAIDVYPLKKNGKPLIAGMNGHKGSVYGYPVKDGYDSIQGMVLQFVDTIKSWDGNFFWQWADGLVETFVDKDVLANLSAEWRKDLGIEGSDVTGALDETGEELKQNVYNSVSSAYAANANHAYAIMTKYRKQNFDTKQRTDETYKYYEIKDVSLSNIATNSKVQKLHYIVRDDDIWRAICDDRLVVSHSKGYSNLVTIPFEGGSEKVPVLVVDGNIIETPLLQEDALFILKSLTLDENLQKGKIHFKSGARLNDVNMTWKNTGFSFTIEYKGLGGRDSKMAEVLNRLKEQMQLTGRPVFAYQQVKGVNDKFVITVYPPIQDSEGNIK</sequence>
<name>A0A921N006_9FIRM</name>
<organism evidence="1 2">
    <name type="scientific">Romboutsia timonensis</name>
    <dbReference type="NCBI Taxonomy" id="1776391"/>
    <lineage>
        <taxon>Bacteria</taxon>
        <taxon>Bacillati</taxon>
        <taxon>Bacillota</taxon>
        <taxon>Clostridia</taxon>
        <taxon>Peptostreptococcales</taxon>
        <taxon>Peptostreptococcaceae</taxon>
        <taxon>Romboutsia</taxon>
    </lineage>
</organism>
<protein>
    <submittedName>
        <fullName evidence="1">Uncharacterized protein</fullName>
    </submittedName>
</protein>
<evidence type="ECO:0000313" key="2">
    <source>
        <dbReference type="Proteomes" id="UP000776700"/>
    </source>
</evidence>
<accession>A0A921N006</accession>
<evidence type="ECO:0000313" key="1">
    <source>
        <dbReference type="EMBL" id="HJG96381.1"/>
    </source>
</evidence>
<gene>
    <name evidence="1" type="ORF">K8V90_04675</name>
</gene>
<dbReference type="EMBL" id="DYUB01000155">
    <property type="protein sequence ID" value="HJG96381.1"/>
    <property type="molecule type" value="Genomic_DNA"/>
</dbReference>
<comment type="caution">
    <text evidence="1">The sequence shown here is derived from an EMBL/GenBank/DDBJ whole genome shotgun (WGS) entry which is preliminary data.</text>
</comment>
<proteinExistence type="predicted"/>
<reference evidence="1" key="2">
    <citation type="submission" date="2021-09" db="EMBL/GenBank/DDBJ databases">
        <authorList>
            <person name="Gilroy R."/>
        </authorList>
    </citation>
    <scope>NUCLEOTIDE SEQUENCE</scope>
    <source>
        <strain evidence="1">1277</strain>
    </source>
</reference>
<dbReference type="Proteomes" id="UP000776700">
    <property type="component" value="Unassembled WGS sequence"/>
</dbReference>
<reference evidence="1" key="1">
    <citation type="journal article" date="2021" name="PeerJ">
        <title>Extensive microbial diversity within the chicken gut microbiome revealed by metagenomics and culture.</title>
        <authorList>
            <person name="Gilroy R."/>
            <person name="Ravi A."/>
            <person name="Getino M."/>
            <person name="Pursley I."/>
            <person name="Horton D.L."/>
            <person name="Alikhan N.F."/>
            <person name="Baker D."/>
            <person name="Gharbi K."/>
            <person name="Hall N."/>
            <person name="Watson M."/>
            <person name="Adriaenssens E.M."/>
            <person name="Foster-Nyarko E."/>
            <person name="Jarju S."/>
            <person name="Secka A."/>
            <person name="Antonio M."/>
            <person name="Oren A."/>
            <person name="Chaudhuri R.R."/>
            <person name="La Ragione R."/>
            <person name="Hildebrand F."/>
            <person name="Pallen M.J."/>
        </authorList>
    </citation>
    <scope>NUCLEOTIDE SEQUENCE</scope>
    <source>
        <strain evidence="1">1277</strain>
    </source>
</reference>